<evidence type="ECO:0000256" key="1">
    <source>
        <dbReference type="ARBA" id="ARBA00004123"/>
    </source>
</evidence>
<dbReference type="Pfam" id="PF00046">
    <property type="entry name" value="Homeodomain"/>
    <property type="match status" value="1"/>
</dbReference>
<keyword evidence="10" id="KW-1185">Reference proteome</keyword>
<name>A0ABD6ES56_9BILA</name>
<dbReference type="InterPro" id="IPR001356">
    <property type="entry name" value="HD"/>
</dbReference>
<dbReference type="PROSITE" id="PS50071">
    <property type="entry name" value="HOMEOBOX_2"/>
    <property type="match status" value="1"/>
</dbReference>
<evidence type="ECO:0000256" key="4">
    <source>
        <dbReference type="ARBA" id="ARBA00023155"/>
    </source>
</evidence>
<keyword evidence="4 6" id="KW-0371">Homeobox</keyword>
<protein>
    <recommendedName>
        <fullName evidence="8">Homeobox domain-containing protein</fullName>
    </recommendedName>
</protein>
<evidence type="ECO:0000256" key="3">
    <source>
        <dbReference type="ARBA" id="ARBA00023125"/>
    </source>
</evidence>
<dbReference type="SUPFAM" id="SSF46689">
    <property type="entry name" value="Homeodomain-like"/>
    <property type="match status" value="1"/>
</dbReference>
<dbReference type="InterPro" id="IPR009057">
    <property type="entry name" value="Homeodomain-like_sf"/>
</dbReference>
<feature type="DNA-binding region" description="Homeobox" evidence="6">
    <location>
        <begin position="88"/>
        <end position="150"/>
    </location>
</feature>
<dbReference type="CDD" id="cd00086">
    <property type="entry name" value="homeodomain"/>
    <property type="match status" value="1"/>
</dbReference>
<sequence length="169" mass="19823">MVLFRTIVFSEVYPIDEFSIMANFTEADRQSQNLFSILRTQQEFRPITSADIHHARSHLRDVFSEAQKKLKEITANNLMIMKQKYMEKKRKRRNFSKEATQILSQYFKEHLTNPYPDEDAKRQLALRCHITVNQVTNWFGNKRIRSRNLLADAKLKAAKCPSAAKSVSE</sequence>
<dbReference type="Gene3D" id="1.10.10.60">
    <property type="entry name" value="Homeodomain-like"/>
    <property type="match status" value="1"/>
</dbReference>
<comment type="subcellular location">
    <subcellularLocation>
        <location evidence="1 6 7">Nucleus</location>
    </subcellularLocation>
</comment>
<dbReference type="AlphaFoldDB" id="A0ABD6ES56"/>
<evidence type="ECO:0000256" key="2">
    <source>
        <dbReference type="ARBA" id="ARBA00007601"/>
    </source>
</evidence>
<keyword evidence="5 6" id="KW-0539">Nucleus</keyword>
<dbReference type="GO" id="GO:0005634">
    <property type="term" value="C:nucleus"/>
    <property type="evidence" value="ECO:0007669"/>
    <property type="project" value="UniProtKB-SubCell"/>
</dbReference>
<accession>A0ABD6ES56</accession>
<proteinExistence type="inferred from homology"/>
<evidence type="ECO:0000313" key="10">
    <source>
        <dbReference type="Proteomes" id="UP001608902"/>
    </source>
</evidence>
<organism evidence="9 10">
    <name type="scientific">Gnathostoma spinigerum</name>
    <dbReference type="NCBI Taxonomy" id="75299"/>
    <lineage>
        <taxon>Eukaryota</taxon>
        <taxon>Metazoa</taxon>
        <taxon>Ecdysozoa</taxon>
        <taxon>Nematoda</taxon>
        <taxon>Chromadorea</taxon>
        <taxon>Rhabditida</taxon>
        <taxon>Spirurina</taxon>
        <taxon>Gnathostomatomorpha</taxon>
        <taxon>Gnathostomatoidea</taxon>
        <taxon>Gnathostomatidae</taxon>
        <taxon>Gnathostoma</taxon>
    </lineage>
</organism>
<dbReference type="GO" id="GO:0000987">
    <property type="term" value="F:cis-regulatory region sequence-specific DNA binding"/>
    <property type="evidence" value="ECO:0007669"/>
    <property type="project" value="UniProtKB-ARBA"/>
</dbReference>
<dbReference type="PANTHER" id="PTHR11850">
    <property type="entry name" value="HOMEOBOX PROTEIN TRANSCRIPTION FACTORS"/>
    <property type="match status" value="1"/>
</dbReference>
<reference evidence="9 10" key="1">
    <citation type="submission" date="2024-08" db="EMBL/GenBank/DDBJ databases">
        <title>Gnathostoma spinigerum genome.</title>
        <authorList>
            <person name="Gonzalez-Bertolin B."/>
            <person name="Monzon S."/>
            <person name="Zaballos A."/>
            <person name="Jimenez P."/>
            <person name="Dekumyoy P."/>
            <person name="Varona S."/>
            <person name="Cuesta I."/>
            <person name="Sumanam S."/>
            <person name="Adisakwattana P."/>
            <person name="Gasser R.B."/>
            <person name="Hernandez-Gonzalez A."/>
            <person name="Young N.D."/>
            <person name="Perteguer M.J."/>
        </authorList>
    </citation>
    <scope>NUCLEOTIDE SEQUENCE [LARGE SCALE GENOMIC DNA]</scope>
    <source>
        <strain evidence="9">AL3</strain>
        <tissue evidence="9">Liver</tissue>
    </source>
</reference>
<comment type="caution">
    <text evidence="9">The sequence shown here is derived from an EMBL/GenBank/DDBJ whole genome shotgun (WGS) entry which is preliminary data.</text>
</comment>
<dbReference type="EMBL" id="JBGFUD010008591">
    <property type="protein sequence ID" value="MFH4982156.1"/>
    <property type="molecule type" value="Genomic_DNA"/>
</dbReference>
<dbReference type="SMART" id="SM00389">
    <property type="entry name" value="HOX"/>
    <property type="match status" value="1"/>
</dbReference>
<dbReference type="InterPro" id="IPR017970">
    <property type="entry name" value="Homeobox_CS"/>
</dbReference>
<evidence type="ECO:0000313" key="9">
    <source>
        <dbReference type="EMBL" id="MFH4982156.1"/>
    </source>
</evidence>
<dbReference type="InterPro" id="IPR050224">
    <property type="entry name" value="TALE_homeobox"/>
</dbReference>
<dbReference type="InterPro" id="IPR005542">
    <property type="entry name" value="PBX_PBC_dom"/>
</dbReference>
<feature type="domain" description="Homeobox" evidence="8">
    <location>
        <begin position="86"/>
        <end position="149"/>
    </location>
</feature>
<gene>
    <name evidence="9" type="ORF">AB6A40_008865</name>
</gene>
<evidence type="ECO:0000259" key="8">
    <source>
        <dbReference type="PROSITE" id="PS50071"/>
    </source>
</evidence>
<dbReference type="Pfam" id="PF03792">
    <property type="entry name" value="PBC"/>
    <property type="match status" value="1"/>
</dbReference>
<comment type="similarity">
    <text evidence="2">Belongs to the TALE/PBX homeobox family.</text>
</comment>
<dbReference type="Proteomes" id="UP001608902">
    <property type="component" value="Unassembled WGS sequence"/>
</dbReference>
<dbReference type="PROSITE" id="PS00027">
    <property type="entry name" value="HOMEOBOX_1"/>
    <property type="match status" value="1"/>
</dbReference>
<keyword evidence="3 6" id="KW-0238">DNA-binding</keyword>
<evidence type="ECO:0000256" key="6">
    <source>
        <dbReference type="PROSITE-ProRule" id="PRU00108"/>
    </source>
</evidence>
<evidence type="ECO:0000256" key="5">
    <source>
        <dbReference type="ARBA" id="ARBA00023242"/>
    </source>
</evidence>
<evidence type="ECO:0000256" key="7">
    <source>
        <dbReference type="RuleBase" id="RU000682"/>
    </source>
</evidence>